<proteinExistence type="inferred from homology"/>
<comment type="caution">
    <text evidence="8">The sequence shown here is derived from an EMBL/GenBank/DDBJ whole genome shotgun (WGS) entry which is preliminary data.</text>
</comment>
<evidence type="ECO:0000313" key="9">
    <source>
        <dbReference type="Proteomes" id="UP000481858"/>
    </source>
</evidence>
<dbReference type="PANTHER" id="PTHR33048:SF47">
    <property type="entry name" value="INTEGRAL MEMBRANE PROTEIN-RELATED"/>
    <property type="match status" value="1"/>
</dbReference>
<dbReference type="InParanoid" id="A0A7C8ITX3"/>
<reference evidence="8 9" key="1">
    <citation type="submission" date="2019-12" db="EMBL/GenBank/DDBJ databases">
        <title>Draft genome sequence of the ascomycete Xylaria multiplex DSM 110363.</title>
        <authorList>
            <person name="Buettner E."/>
            <person name="Kellner H."/>
        </authorList>
    </citation>
    <scope>NUCLEOTIDE SEQUENCE [LARGE SCALE GENOMIC DNA]</scope>
    <source>
        <strain evidence="8 9">DSM 110363</strain>
    </source>
</reference>
<feature type="transmembrane region" description="Helical" evidence="6">
    <location>
        <begin position="70"/>
        <end position="92"/>
    </location>
</feature>
<accession>A0A7C8ITX3</accession>
<dbReference type="GO" id="GO:0016020">
    <property type="term" value="C:membrane"/>
    <property type="evidence" value="ECO:0007669"/>
    <property type="project" value="UniProtKB-SubCell"/>
</dbReference>
<name>A0A7C8ITX3_9PEZI</name>
<evidence type="ECO:0000259" key="7">
    <source>
        <dbReference type="Pfam" id="PF20684"/>
    </source>
</evidence>
<dbReference type="AlphaFoldDB" id="A0A7C8ITX3"/>
<keyword evidence="2 6" id="KW-0812">Transmembrane</keyword>
<evidence type="ECO:0000256" key="5">
    <source>
        <dbReference type="ARBA" id="ARBA00038359"/>
    </source>
</evidence>
<evidence type="ECO:0000256" key="1">
    <source>
        <dbReference type="ARBA" id="ARBA00004141"/>
    </source>
</evidence>
<feature type="domain" description="Rhodopsin" evidence="7">
    <location>
        <begin position="124"/>
        <end position="306"/>
    </location>
</feature>
<dbReference type="PANTHER" id="PTHR33048">
    <property type="entry name" value="PTH11-LIKE INTEGRAL MEMBRANE PROTEIN (AFU_ORTHOLOGUE AFUA_5G11245)"/>
    <property type="match status" value="1"/>
</dbReference>
<sequence>MGTIAGLFPPGTDLCQIPSGTPPSGQVPNFDDPGLKAVTISISVVLTTITVVISLGRLHANLRKPSWTDWDLLVFVLLAMVLNIAVTVVMIICKPIPNASHAVLVVKYFRHIWDMPLCWINGQFEQEALNSLSLFFSKTATLMLFRRIFAISRAMNIAIWIGTVFCFATYASSIVITSYYSAPHFGSTWDQVVAEIYGPSVFLLYWSIAQGSASTLLDVYIFILPLPVLAGLHLSTKRKIQIIAIFCVGLLGVAAGIISLVYRVKATQKSVSDATYNAGIPLLNNLVEMDIAVIICSAPAFTNFLRASVLDSRFFYVSPGEVGTG</sequence>
<dbReference type="Pfam" id="PF20684">
    <property type="entry name" value="Fung_rhodopsin"/>
    <property type="match status" value="1"/>
</dbReference>
<evidence type="ECO:0000256" key="4">
    <source>
        <dbReference type="ARBA" id="ARBA00023136"/>
    </source>
</evidence>
<dbReference type="Proteomes" id="UP000481858">
    <property type="component" value="Unassembled WGS sequence"/>
</dbReference>
<feature type="transmembrane region" description="Helical" evidence="6">
    <location>
        <begin position="128"/>
        <end position="145"/>
    </location>
</feature>
<feature type="transmembrane region" description="Helical" evidence="6">
    <location>
        <begin position="157"/>
        <end position="182"/>
    </location>
</feature>
<feature type="transmembrane region" description="Helical" evidence="6">
    <location>
        <begin position="37"/>
        <end position="58"/>
    </location>
</feature>
<dbReference type="InterPro" id="IPR049326">
    <property type="entry name" value="Rhodopsin_dom_fungi"/>
</dbReference>
<keyword evidence="3 6" id="KW-1133">Transmembrane helix</keyword>
<protein>
    <recommendedName>
        <fullName evidence="7">Rhodopsin domain-containing protein</fullName>
    </recommendedName>
</protein>
<feature type="transmembrane region" description="Helical" evidence="6">
    <location>
        <begin position="242"/>
        <end position="262"/>
    </location>
</feature>
<feature type="transmembrane region" description="Helical" evidence="6">
    <location>
        <begin position="202"/>
        <end position="230"/>
    </location>
</feature>
<evidence type="ECO:0000256" key="6">
    <source>
        <dbReference type="SAM" id="Phobius"/>
    </source>
</evidence>
<comment type="similarity">
    <text evidence="5">Belongs to the SAT4 family.</text>
</comment>
<evidence type="ECO:0000256" key="3">
    <source>
        <dbReference type="ARBA" id="ARBA00022989"/>
    </source>
</evidence>
<keyword evidence="9" id="KW-1185">Reference proteome</keyword>
<keyword evidence="4 6" id="KW-0472">Membrane</keyword>
<gene>
    <name evidence="8" type="ORF">GQX73_g9811</name>
</gene>
<dbReference type="OrthoDB" id="5329176at2759"/>
<evidence type="ECO:0000313" key="8">
    <source>
        <dbReference type="EMBL" id="KAF2963759.1"/>
    </source>
</evidence>
<dbReference type="EMBL" id="WUBL01000183">
    <property type="protein sequence ID" value="KAF2963759.1"/>
    <property type="molecule type" value="Genomic_DNA"/>
</dbReference>
<organism evidence="8 9">
    <name type="scientific">Xylaria multiplex</name>
    <dbReference type="NCBI Taxonomy" id="323545"/>
    <lineage>
        <taxon>Eukaryota</taxon>
        <taxon>Fungi</taxon>
        <taxon>Dikarya</taxon>
        <taxon>Ascomycota</taxon>
        <taxon>Pezizomycotina</taxon>
        <taxon>Sordariomycetes</taxon>
        <taxon>Xylariomycetidae</taxon>
        <taxon>Xylariales</taxon>
        <taxon>Xylariaceae</taxon>
        <taxon>Xylaria</taxon>
    </lineage>
</organism>
<comment type="subcellular location">
    <subcellularLocation>
        <location evidence="1">Membrane</location>
        <topology evidence="1">Multi-pass membrane protein</topology>
    </subcellularLocation>
</comment>
<dbReference type="InterPro" id="IPR052337">
    <property type="entry name" value="SAT4-like"/>
</dbReference>
<evidence type="ECO:0000256" key="2">
    <source>
        <dbReference type="ARBA" id="ARBA00022692"/>
    </source>
</evidence>